<dbReference type="InterPro" id="IPR036298">
    <property type="entry name" value="Chalcone_isomerase_sf"/>
</dbReference>
<dbReference type="GO" id="GO:0016872">
    <property type="term" value="F:intramolecular lyase activity"/>
    <property type="evidence" value="ECO:0007669"/>
    <property type="project" value="InterPro"/>
</dbReference>
<dbReference type="PANTHER" id="PTHR47698:SF2">
    <property type="entry name" value="FATTY-ACID-BINDING PROTEIN 3, CHLOROPLASTIC"/>
    <property type="match status" value="1"/>
</dbReference>
<reference evidence="3 4" key="1">
    <citation type="submission" date="2019-01" db="EMBL/GenBank/DDBJ databases">
        <authorList>
            <person name="Chen W.-M."/>
        </authorList>
    </citation>
    <scope>NUCLEOTIDE SEQUENCE [LARGE SCALE GENOMIC DNA]</scope>
    <source>
        <strain evidence="3 4">CCP-18</strain>
    </source>
</reference>
<accession>A0A3S2WRG3</accession>
<organism evidence="3 4">
    <name type="scientific">Inhella crocodyli</name>
    <dbReference type="NCBI Taxonomy" id="2499851"/>
    <lineage>
        <taxon>Bacteria</taxon>
        <taxon>Pseudomonadati</taxon>
        <taxon>Pseudomonadota</taxon>
        <taxon>Betaproteobacteria</taxon>
        <taxon>Burkholderiales</taxon>
        <taxon>Sphaerotilaceae</taxon>
        <taxon>Inhella</taxon>
    </lineage>
</organism>
<dbReference type="Proteomes" id="UP000288587">
    <property type="component" value="Unassembled WGS sequence"/>
</dbReference>
<name>A0A3S2WRG3_9BURK</name>
<evidence type="ECO:0000256" key="1">
    <source>
        <dbReference type="SAM" id="SignalP"/>
    </source>
</evidence>
<dbReference type="EMBL" id="SACM01000002">
    <property type="protein sequence ID" value="RVT86128.1"/>
    <property type="molecule type" value="Genomic_DNA"/>
</dbReference>
<dbReference type="OrthoDB" id="9795336at2"/>
<feature type="domain" description="Chalcone isomerase" evidence="2">
    <location>
        <begin position="26"/>
        <end position="192"/>
    </location>
</feature>
<dbReference type="Gene3D" id="3.50.70.10">
    <property type="match status" value="1"/>
</dbReference>
<gene>
    <name evidence="3" type="ORF">EOD73_08800</name>
</gene>
<dbReference type="InterPro" id="IPR016087">
    <property type="entry name" value="Chalcone_isomerase"/>
</dbReference>
<sequence length="197" mass="21389">MILRRAALTVLLSLALPFATQAQTVDAGGAKFETSAEVAGQKLVLNGAGVRYRAVFKVYAAGLYIKAKADTPDAIIKMDGAKRVQIKMLRDVDGKDLGKAFTEAMQKNMTPEDRSKTINGIFKFGQIFADIKRAPSGSNIQVDWIPGTGSQVFFDGKAAGEPIKEPEFYAALLRIWVGEHPADDNLKDAWLGKGKSR</sequence>
<dbReference type="InterPro" id="IPR016088">
    <property type="entry name" value="Chalcone_isomerase_3-sand"/>
</dbReference>
<feature type="chain" id="PRO_5018641067" description="Chalcone isomerase domain-containing protein" evidence="1">
    <location>
        <begin position="23"/>
        <end position="197"/>
    </location>
</feature>
<dbReference type="PANTHER" id="PTHR47698">
    <property type="entry name" value="FATTY-ACID-BINDING PROTEIN 3, CHLOROPLASTIC"/>
    <property type="match status" value="1"/>
</dbReference>
<keyword evidence="1" id="KW-0732">Signal</keyword>
<proteinExistence type="predicted"/>
<dbReference type="AlphaFoldDB" id="A0A3S2WRG3"/>
<feature type="signal peptide" evidence="1">
    <location>
        <begin position="1"/>
        <end position="22"/>
    </location>
</feature>
<comment type="caution">
    <text evidence="3">The sequence shown here is derived from an EMBL/GenBank/DDBJ whole genome shotgun (WGS) entry which is preliminary data.</text>
</comment>
<dbReference type="SUPFAM" id="SSF54626">
    <property type="entry name" value="Chalcone isomerase"/>
    <property type="match status" value="1"/>
</dbReference>
<evidence type="ECO:0000259" key="2">
    <source>
        <dbReference type="Pfam" id="PF16036"/>
    </source>
</evidence>
<evidence type="ECO:0000313" key="3">
    <source>
        <dbReference type="EMBL" id="RVT86128.1"/>
    </source>
</evidence>
<dbReference type="RefSeq" id="WP_127682626.1">
    <property type="nucleotide sequence ID" value="NZ_SACM01000002.1"/>
</dbReference>
<protein>
    <recommendedName>
        <fullName evidence="2">Chalcone isomerase domain-containing protein</fullName>
    </recommendedName>
</protein>
<dbReference type="Pfam" id="PF16036">
    <property type="entry name" value="Chalcone_3"/>
    <property type="match status" value="1"/>
</dbReference>
<evidence type="ECO:0000313" key="4">
    <source>
        <dbReference type="Proteomes" id="UP000288587"/>
    </source>
</evidence>
<keyword evidence="4" id="KW-1185">Reference proteome</keyword>